<sequence>MPRRKQEAFTDAPAAENSVTGGRPKRACTQRHVPQFRAQPDVSQPTRLSFSDLLVNRAWPAGYFGFGTTFSAADCRNPRVTLDGWKERTFKDLIRHCARRNLILQEKTPLAYGSAFLSCGSHRSKRRIHRLGSSGMIGTDNCRTMHRFSIVDGILNLRKLYSRDTTAPETVKLRHFSNSLFFVNRNNDDKASFDDEFAEADWKSPLNCSDLLLTTEATAMKESVIRIASLETGKALRIIWLSSTTSFK</sequence>
<evidence type="ECO:0000313" key="2">
    <source>
        <dbReference type="EMBL" id="GAU99840.1"/>
    </source>
</evidence>
<name>A0A1D1VFY6_RAMVA</name>
<gene>
    <name evidence="2" type="primary">RvY_10781-1</name>
    <name evidence="2" type="synonym">RvY_10781.1</name>
    <name evidence="2" type="ORF">RvY_10781</name>
</gene>
<proteinExistence type="predicted"/>
<accession>A0A1D1VFY6</accession>
<dbReference type="AlphaFoldDB" id="A0A1D1VFY6"/>
<reference evidence="2 3" key="1">
    <citation type="journal article" date="2016" name="Nat. Commun.">
        <title>Extremotolerant tardigrade genome and improved radiotolerance of human cultured cells by tardigrade-unique protein.</title>
        <authorList>
            <person name="Hashimoto T."/>
            <person name="Horikawa D.D."/>
            <person name="Saito Y."/>
            <person name="Kuwahara H."/>
            <person name="Kozuka-Hata H."/>
            <person name="Shin-I T."/>
            <person name="Minakuchi Y."/>
            <person name="Ohishi K."/>
            <person name="Motoyama A."/>
            <person name="Aizu T."/>
            <person name="Enomoto A."/>
            <person name="Kondo K."/>
            <person name="Tanaka S."/>
            <person name="Hara Y."/>
            <person name="Koshikawa S."/>
            <person name="Sagara H."/>
            <person name="Miura T."/>
            <person name="Yokobori S."/>
            <person name="Miyagawa K."/>
            <person name="Suzuki Y."/>
            <person name="Kubo T."/>
            <person name="Oyama M."/>
            <person name="Kohara Y."/>
            <person name="Fujiyama A."/>
            <person name="Arakawa K."/>
            <person name="Katayama T."/>
            <person name="Toyoda A."/>
            <person name="Kunieda T."/>
        </authorList>
    </citation>
    <scope>NUCLEOTIDE SEQUENCE [LARGE SCALE GENOMIC DNA]</scope>
    <source>
        <strain evidence="2 3">YOKOZUNA-1</strain>
    </source>
</reference>
<keyword evidence="3" id="KW-1185">Reference proteome</keyword>
<comment type="caution">
    <text evidence="2">The sequence shown here is derived from an EMBL/GenBank/DDBJ whole genome shotgun (WGS) entry which is preliminary data.</text>
</comment>
<protein>
    <submittedName>
        <fullName evidence="2">Uncharacterized protein</fullName>
    </submittedName>
</protein>
<dbReference type="EMBL" id="BDGG01000005">
    <property type="protein sequence ID" value="GAU99840.1"/>
    <property type="molecule type" value="Genomic_DNA"/>
</dbReference>
<feature type="region of interest" description="Disordered" evidence="1">
    <location>
        <begin position="1"/>
        <end position="26"/>
    </location>
</feature>
<evidence type="ECO:0000256" key="1">
    <source>
        <dbReference type="SAM" id="MobiDB-lite"/>
    </source>
</evidence>
<dbReference type="Proteomes" id="UP000186922">
    <property type="component" value="Unassembled WGS sequence"/>
</dbReference>
<evidence type="ECO:0000313" key="3">
    <source>
        <dbReference type="Proteomes" id="UP000186922"/>
    </source>
</evidence>
<organism evidence="2 3">
    <name type="scientific">Ramazzottius varieornatus</name>
    <name type="common">Water bear</name>
    <name type="synonym">Tardigrade</name>
    <dbReference type="NCBI Taxonomy" id="947166"/>
    <lineage>
        <taxon>Eukaryota</taxon>
        <taxon>Metazoa</taxon>
        <taxon>Ecdysozoa</taxon>
        <taxon>Tardigrada</taxon>
        <taxon>Eutardigrada</taxon>
        <taxon>Parachela</taxon>
        <taxon>Hypsibioidea</taxon>
        <taxon>Ramazzottiidae</taxon>
        <taxon>Ramazzottius</taxon>
    </lineage>
</organism>